<evidence type="ECO:0000313" key="1">
    <source>
        <dbReference type="EMBL" id="JAH92667.1"/>
    </source>
</evidence>
<dbReference type="EMBL" id="GBXM01015910">
    <property type="protein sequence ID" value="JAH92667.1"/>
    <property type="molecule type" value="Transcribed_RNA"/>
</dbReference>
<dbReference type="AlphaFoldDB" id="A0A0E9WQL4"/>
<reference evidence="1" key="1">
    <citation type="submission" date="2014-11" db="EMBL/GenBank/DDBJ databases">
        <authorList>
            <person name="Amaro Gonzalez C."/>
        </authorList>
    </citation>
    <scope>NUCLEOTIDE SEQUENCE</scope>
</reference>
<protein>
    <submittedName>
        <fullName evidence="1">Uncharacterized protein</fullName>
    </submittedName>
</protein>
<sequence>MPFCPTTWVTMTTSKLVTFSVDKEQWGSLNGKGLVLALLSKNYLGNRFKVCFPLFLFQ</sequence>
<proteinExistence type="predicted"/>
<name>A0A0E9WQL4_ANGAN</name>
<accession>A0A0E9WQL4</accession>
<reference evidence="1" key="2">
    <citation type="journal article" date="2015" name="Fish Shellfish Immunol.">
        <title>Early steps in the European eel (Anguilla anguilla)-Vibrio vulnificus interaction in the gills: Role of the RtxA13 toxin.</title>
        <authorList>
            <person name="Callol A."/>
            <person name="Pajuelo D."/>
            <person name="Ebbesson L."/>
            <person name="Teles M."/>
            <person name="MacKenzie S."/>
            <person name="Amaro C."/>
        </authorList>
    </citation>
    <scope>NUCLEOTIDE SEQUENCE</scope>
</reference>
<organism evidence="1">
    <name type="scientific">Anguilla anguilla</name>
    <name type="common">European freshwater eel</name>
    <name type="synonym">Muraena anguilla</name>
    <dbReference type="NCBI Taxonomy" id="7936"/>
    <lineage>
        <taxon>Eukaryota</taxon>
        <taxon>Metazoa</taxon>
        <taxon>Chordata</taxon>
        <taxon>Craniata</taxon>
        <taxon>Vertebrata</taxon>
        <taxon>Euteleostomi</taxon>
        <taxon>Actinopterygii</taxon>
        <taxon>Neopterygii</taxon>
        <taxon>Teleostei</taxon>
        <taxon>Anguilliformes</taxon>
        <taxon>Anguillidae</taxon>
        <taxon>Anguilla</taxon>
    </lineage>
</organism>